<reference evidence="4" key="1">
    <citation type="submission" date="2016-10" db="EMBL/GenBank/DDBJ databases">
        <authorList>
            <person name="Varghese N."/>
            <person name="Submissions S."/>
        </authorList>
    </citation>
    <scope>NUCLEOTIDE SEQUENCE [LARGE SCALE GENOMIC DNA]</scope>
    <source>
        <strain evidence="4">JS21-1</strain>
    </source>
</reference>
<dbReference type="RefSeq" id="WP_093005909.1">
    <property type="nucleotide sequence ID" value="NZ_FNZZ01000003.1"/>
</dbReference>
<gene>
    <name evidence="3" type="ORF">SAMN05216382_2074</name>
</gene>
<keyword evidence="4" id="KW-1185">Reference proteome</keyword>
<keyword evidence="2" id="KW-0732">Signal</keyword>
<evidence type="ECO:0000313" key="3">
    <source>
        <dbReference type="EMBL" id="SEL44814.1"/>
    </source>
</evidence>
<evidence type="ECO:0000256" key="2">
    <source>
        <dbReference type="SAM" id="SignalP"/>
    </source>
</evidence>
<evidence type="ECO:0000256" key="1">
    <source>
        <dbReference type="SAM" id="MobiDB-lite"/>
    </source>
</evidence>
<accession>A0A1H7QAZ5</accession>
<dbReference type="EMBL" id="FNZZ01000003">
    <property type="protein sequence ID" value="SEL44814.1"/>
    <property type="molecule type" value="Genomic_DNA"/>
</dbReference>
<evidence type="ECO:0000313" key="4">
    <source>
        <dbReference type="Proteomes" id="UP000199214"/>
    </source>
</evidence>
<dbReference type="Proteomes" id="UP000199214">
    <property type="component" value="Unassembled WGS sequence"/>
</dbReference>
<protein>
    <submittedName>
        <fullName evidence="3">Uncharacterized protein</fullName>
    </submittedName>
</protein>
<feature type="chain" id="PRO_5011777479" evidence="2">
    <location>
        <begin position="22"/>
        <end position="81"/>
    </location>
</feature>
<name>A0A1H7QAZ5_9SPHN</name>
<dbReference type="OrthoDB" id="7586108at2"/>
<dbReference type="AlphaFoldDB" id="A0A1H7QAZ5"/>
<dbReference type="STRING" id="1855283.SAMN05216382_2074"/>
<feature type="signal peptide" evidence="2">
    <location>
        <begin position="1"/>
        <end position="21"/>
    </location>
</feature>
<proteinExistence type="predicted"/>
<organism evidence="3 4">
    <name type="scientific">Sphingomonas palmae</name>
    <dbReference type="NCBI Taxonomy" id="1855283"/>
    <lineage>
        <taxon>Bacteria</taxon>
        <taxon>Pseudomonadati</taxon>
        <taxon>Pseudomonadota</taxon>
        <taxon>Alphaproteobacteria</taxon>
        <taxon>Sphingomonadales</taxon>
        <taxon>Sphingomonadaceae</taxon>
        <taxon>Sphingomonas</taxon>
    </lineage>
</organism>
<feature type="region of interest" description="Disordered" evidence="1">
    <location>
        <begin position="17"/>
        <end position="39"/>
    </location>
</feature>
<sequence>MKSTIILAALAASLTGAAAHAEPKSPPPPATEMSAPTQAVSSEQRYCIDSLMTGSRIRHRECHTVAQWKALDIDVLAAARQ</sequence>